<dbReference type="PROSITE" id="PS50949">
    <property type="entry name" value="HTH_GNTR"/>
    <property type="match status" value="1"/>
</dbReference>
<evidence type="ECO:0000313" key="6">
    <source>
        <dbReference type="EMBL" id="GAA1853476.1"/>
    </source>
</evidence>
<sequence length="264" mass="28653">MDDSDGTAAVGADPSLDVLPDRTPASASPRTRKVSTMVAAAIVEDIVSQGHEAGARLAVEAAMVERFRVSRASVREGLRLLETHGVIDLRPGQRGGPVVRELVAGDLARTLTLFFRLTNATYRDVVEARIVIEPVMARLAAERQDADQLARLRELVEHPAERRNTMGSAQDFHDTMSSASGNPVLDILGKALRMVYAGHLQAENFFPADAAGGIADQHQDIADAIFAGDGPLTEQLVADHLRDYADLQDARTPWLMDKRVVWDA</sequence>
<keyword evidence="1" id="KW-0805">Transcription regulation</keyword>
<dbReference type="Pfam" id="PF07729">
    <property type="entry name" value="FCD"/>
    <property type="match status" value="1"/>
</dbReference>
<dbReference type="SMART" id="SM00895">
    <property type="entry name" value="FCD"/>
    <property type="match status" value="1"/>
</dbReference>
<comment type="caution">
    <text evidence="6">The sequence shown here is derived from an EMBL/GenBank/DDBJ whole genome shotgun (WGS) entry which is preliminary data.</text>
</comment>
<keyword evidence="7" id="KW-1185">Reference proteome</keyword>
<evidence type="ECO:0000256" key="2">
    <source>
        <dbReference type="ARBA" id="ARBA00023125"/>
    </source>
</evidence>
<dbReference type="RefSeq" id="WP_344418251.1">
    <property type="nucleotide sequence ID" value="NZ_BAAAQK010000009.1"/>
</dbReference>
<dbReference type="PANTHER" id="PTHR43537:SF24">
    <property type="entry name" value="GLUCONATE OPERON TRANSCRIPTIONAL REPRESSOR"/>
    <property type="match status" value="1"/>
</dbReference>
<dbReference type="Gene3D" id="1.20.120.530">
    <property type="entry name" value="GntR ligand-binding domain-like"/>
    <property type="match status" value="1"/>
</dbReference>
<accession>A0ABN2N5I4</accession>
<dbReference type="EMBL" id="BAAAQK010000009">
    <property type="protein sequence ID" value="GAA1853476.1"/>
    <property type="molecule type" value="Genomic_DNA"/>
</dbReference>
<dbReference type="SMART" id="SM00345">
    <property type="entry name" value="HTH_GNTR"/>
    <property type="match status" value="1"/>
</dbReference>
<dbReference type="SUPFAM" id="SSF46785">
    <property type="entry name" value="Winged helix' DNA-binding domain"/>
    <property type="match status" value="1"/>
</dbReference>
<evidence type="ECO:0000256" key="4">
    <source>
        <dbReference type="SAM" id="MobiDB-lite"/>
    </source>
</evidence>
<protein>
    <recommendedName>
        <fullName evidence="5">HTH gntR-type domain-containing protein</fullName>
    </recommendedName>
</protein>
<keyword evidence="3" id="KW-0804">Transcription</keyword>
<evidence type="ECO:0000256" key="1">
    <source>
        <dbReference type="ARBA" id="ARBA00023015"/>
    </source>
</evidence>
<evidence type="ECO:0000313" key="7">
    <source>
        <dbReference type="Proteomes" id="UP001500449"/>
    </source>
</evidence>
<dbReference type="InterPro" id="IPR008920">
    <property type="entry name" value="TF_FadR/GntR_C"/>
</dbReference>
<dbReference type="PANTHER" id="PTHR43537">
    <property type="entry name" value="TRANSCRIPTIONAL REGULATOR, GNTR FAMILY"/>
    <property type="match status" value="1"/>
</dbReference>
<evidence type="ECO:0000256" key="3">
    <source>
        <dbReference type="ARBA" id="ARBA00023163"/>
    </source>
</evidence>
<evidence type="ECO:0000259" key="5">
    <source>
        <dbReference type="PROSITE" id="PS50949"/>
    </source>
</evidence>
<dbReference type="InterPro" id="IPR011711">
    <property type="entry name" value="GntR_C"/>
</dbReference>
<dbReference type="Gene3D" id="1.10.10.10">
    <property type="entry name" value="Winged helix-like DNA-binding domain superfamily/Winged helix DNA-binding domain"/>
    <property type="match status" value="1"/>
</dbReference>
<dbReference type="InterPro" id="IPR036390">
    <property type="entry name" value="WH_DNA-bd_sf"/>
</dbReference>
<feature type="domain" description="HTH gntR-type" evidence="5">
    <location>
        <begin position="32"/>
        <end position="102"/>
    </location>
</feature>
<gene>
    <name evidence="6" type="ORF">GCM10009836_36950</name>
</gene>
<dbReference type="SUPFAM" id="SSF48008">
    <property type="entry name" value="GntR ligand-binding domain-like"/>
    <property type="match status" value="1"/>
</dbReference>
<proteinExistence type="predicted"/>
<dbReference type="Pfam" id="PF00392">
    <property type="entry name" value="GntR"/>
    <property type="match status" value="1"/>
</dbReference>
<reference evidence="6 7" key="1">
    <citation type="journal article" date="2019" name="Int. J. Syst. Evol. Microbiol.">
        <title>The Global Catalogue of Microorganisms (GCM) 10K type strain sequencing project: providing services to taxonomists for standard genome sequencing and annotation.</title>
        <authorList>
            <consortium name="The Broad Institute Genomics Platform"/>
            <consortium name="The Broad Institute Genome Sequencing Center for Infectious Disease"/>
            <person name="Wu L."/>
            <person name="Ma J."/>
        </authorList>
    </citation>
    <scope>NUCLEOTIDE SEQUENCE [LARGE SCALE GENOMIC DNA]</scope>
    <source>
        <strain evidence="6 7">JCM 16009</strain>
    </source>
</reference>
<keyword evidence="2" id="KW-0238">DNA-binding</keyword>
<organism evidence="6 7">
    <name type="scientific">Pseudonocardia ailaonensis</name>
    <dbReference type="NCBI Taxonomy" id="367279"/>
    <lineage>
        <taxon>Bacteria</taxon>
        <taxon>Bacillati</taxon>
        <taxon>Actinomycetota</taxon>
        <taxon>Actinomycetes</taxon>
        <taxon>Pseudonocardiales</taxon>
        <taxon>Pseudonocardiaceae</taxon>
        <taxon>Pseudonocardia</taxon>
    </lineage>
</organism>
<dbReference type="InterPro" id="IPR036388">
    <property type="entry name" value="WH-like_DNA-bd_sf"/>
</dbReference>
<dbReference type="Proteomes" id="UP001500449">
    <property type="component" value="Unassembled WGS sequence"/>
</dbReference>
<name>A0ABN2N5I4_9PSEU</name>
<feature type="region of interest" description="Disordered" evidence="4">
    <location>
        <begin position="1"/>
        <end position="31"/>
    </location>
</feature>
<dbReference type="InterPro" id="IPR000524">
    <property type="entry name" value="Tscrpt_reg_HTH_GntR"/>
</dbReference>